<dbReference type="PIRSF" id="PIRSF000189">
    <property type="entry name" value="D-aa_oxidase"/>
    <property type="match status" value="1"/>
</dbReference>
<proteinExistence type="inferred from homology"/>
<reference evidence="10 11" key="1">
    <citation type="submission" date="2021-01" db="EMBL/GenBank/DDBJ databases">
        <title>Whole genome shotgun sequence of Asanoa siamensis NBRC 107932.</title>
        <authorList>
            <person name="Komaki H."/>
            <person name="Tamura T."/>
        </authorList>
    </citation>
    <scope>NUCLEOTIDE SEQUENCE [LARGE SCALE GENOMIC DNA]</scope>
    <source>
        <strain evidence="10 11">NBRC 107932</strain>
    </source>
</reference>
<evidence type="ECO:0000256" key="2">
    <source>
        <dbReference type="ARBA" id="ARBA00006730"/>
    </source>
</evidence>
<dbReference type="Proteomes" id="UP000604117">
    <property type="component" value="Unassembled WGS sequence"/>
</dbReference>
<protein>
    <recommendedName>
        <fullName evidence="7">D-amino-acid oxidase</fullName>
        <ecNumber evidence="6">1.4.3.3</ecNumber>
    </recommendedName>
</protein>
<keyword evidence="11" id="KW-1185">Reference proteome</keyword>
<comment type="similarity">
    <text evidence="2">Belongs to the DAMOX/DASOX family.</text>
</comment>
<gene>
    <name evidence="10" type="primary">aao</name>
    <name evidence="10" type="ORF">Asi02nite_20090</name>
</gene>
<keyword evidence="4" id="KW-0274">FAD</keyword>
<dbReference type="InterPro" id="IPR006076">
    <property type="entry name" value="FAD-dep_OxRdtase"/>
</dbReference>
<keyword evidence="3" id="KW-0285">Flavoprotein</keyword>
<dbReference type="SUPFAM" id="SSF51971">
    <property type="entry name" value="Nucleotide-binding domain"/>
    <property type="match status" value="1"/>
</dbReference>
<evidence type="ECO:0000256" key="4">
    <source>
        <dbReference type="ARBA" id="ARBA00022827"/>
    </source>
</evidence>
<dbReference type="Gene3D" id="3.30.9.10">
    <property type="entry name" value="D-Amino Acid Oxidase, subunit A, domain 2"/>
    <property type="match status" value="1"/>
</dbReference>
<evidence type="ECO:0000256" key="7">
    <source>
        <dbReference type="ARBA" id="ARBA00039751"/>
    </source>
</evidence>
<name>A0ABQ4CMH6_9ACTN</name>
<dbReference type="PANTHER" id="PTHR11530">
    <property type="entry name" value="D-AMINO ACID OXIDASE"/>
    <property type="match status" value="1"/>
</dbReference>
<sequence>MADGVVVVGAGVNGLTTALLLAESGVPTRILARETPRDTTSAVAGALWGPSFQQPFDKTLAWTARSLQDFQDLANDPMTGVRITDVLSVGDALPTGELPPQVALIPGLRQATSDELPDGYAAGSWGRMPVVDMPTYLDYLQHRLAESGVAIEQQDITDLTRTGAATVVNATGLGARELAEDDTVRPGFGQHVILTNPGLDHSFMELSRDAEWTSFMAHPTRIVCGGVRVPDRYDRTPDDAVTARIVARARRIEPRLHDATVVEAVAGLRPERPAVRVEVEHRQGTRIVHNYGHGPTGVSLSWGCAREAAALAVGGR</sequence>
<dbReference type="InterPro" id="IPR023209">
    <property type="entry name" value="DAO"/>
</dbReference>
<feature type="domain" description="FAD dependent oxidoreductase" evidence="9">
    <location>
        <begin position="5"/>
        <end position="311"/>
    </location>
</feature>
<comment type="cofactor">
    <cofactor evidence="1">
        <name>FAD</name>
        <dbReference type="ChEBI" id="CHEBI:57692"/>
    </cofactor>
</comment>
<evidence type="ECO:0000259" key="9">
    <source>
        <dbReference type="Pfam" id="PF01266"/>
    </source>
</evidence>
<organism evidence="10 11">
    <name type="scientific">Asanoa siamensis</name>
    <dbReference type="NCBI Taxonomy" id="926357"/>
    <lineage>
        <taxon>Bacteria</taxon>
        <taxon>Bacillati</taxon>
        <taxon>Actinomycetota</taxon>
        <taxon>Actinomycetes</taxon>
        <taxon>Micromonosporales</taxon>
        <taxon>Micromonosporaceae</taxon>
        <taxon>Asanoa</taxon>
    </lineage>
</organism>
<evidence type="ECO:0000256" key="6">
    <source>
        <dbReference type="ARBA" id="ARBA00039101"/>
    </source>
</evidence>
<evidence type="ECO:0000256" key="8">
    <source>
        <dbReference type="ARBA" id="ARBA00049547"/>
    </source>
</evidence>
<dbReference type="RefSeq" id="WP_203712001.1">
    <property type="nucleotide sequence ID" value="NZ_BONE01000012.1"/>
</dbReference>
<evidence type="ECO:0000313" key="11">
    <source>
        <dbReference type="Proteomes" id="UP000604117"/>
    </source>
</evidence>
<dbReference type="EC" id="1.4.3.3" evidence="6"/>
<dbReference type="Gene3D" id="3.40.50.720">
    <property type="entry name" value="NAD(P)-binding Rossmann-like Domain"/>
    <property type="match status" value="1"/>
</dbReference>
<dbReference type="SUPFAM" id="SSF54373">
    <property type="entry name" value="FAD-linked reductases, C-terminal domain"/>
    <property type="match status" value="1"/>
</dbReference>
<evidence type="ECO:0000256" key="5">
    <source>
        <dbReference type="ARBA" id="ARBA00023002"/>
    </source>
</evidence>
<keyword evidence="5" id="KW-0560">Oxidoreductase</keyword>
<dbReference type="EMBL" id="BONE01000012">
    <property type="protein sequence ID" value="GIF72491.1"/>
    <property type="molecule type" value="Genomic_DNA"/>
</dbReference>
<comment type="catalytic activity">
    <reaction evidence="8">
        <text>a D-alpha-amino acid + O2 + H2O = a 2-oxocarboxylate + H2O2 + NH4(+)</text>
        <dbReference type="Rhea" id="RHEA:21816"/>
        <dbReference type="ChEBI" id="CHEBI:15377"/>
        <dbReference type="ChEBI" id="CHEBI:15379"/>
        <dbReference type="ChEBI" id="CHEBI:16240"/>
        <dbReference type="ChEBI" id="CHEBI:28938"/>
        <dbReference type="ChEBI" id="CHEBI:35179"/>
        <dbReference type="ChEBI" id="CHEBI:59871"/>
        <dbReference type="EC" id="1.4.3.3"/>
    </reaction>
    <physiologicalReaction direction="left-to-right" evidence="8">
        <dbReference type="Rhea" id="RHEA:21817"/>
    </physiologicalReaction>
</comment>
<dbReference type="PANTHER" id="PTHR11530:SF11">
    <property type="entry name" value="D-ASPARTATE OXIDASE"/>
    <property type="match status" value="1"/>
</dbReference>
<evidence type="ECO:0000256" key="3">
    <source>
        <dbReference type="ARBA" id="ARBA00022630"/>
    </source>
</evidence>
<evidence type="ECO:0000256" key="1">
    <source>
        <dbReference type="ARBA" id="ARBA00001974"/>
    </source>
</evidence>
<evidence type="ECO:0000313" key="10">
    <source>
        <dbReference type="EMBL" id="GIF72491.1"/>
    </source>
</evidence>
<comment type="caution">
    <text evidence="10">The sequence shown here is derived from an EMBL/GenBank/DDBJ whole genome shotgun (WGS) entry which is preliminary data.</text>
</comment>
<accession>A0ABQ4CMH6</accession>
<dbReference type="Pfam" id="PF01266">
    <property type="entry name" value="DAO"/>
    <property type="match status" value="1"/>
</dbReference>